<dbReference type="PANTHER" id="PTHR43818:SF11">
    <property type="entry name" value="BCDNA.GH03377"/>
    <property type="match status" value="1"/>
</dbReference>
<evidence type="ECO:0000313" key="4">
    <source>
        <dbReference type="EMBL" id="MPM96737.1"/>
    </source>
</evidence>
<protein>
    <submittedName>
        <fullName evidence="4">Glucose--fructose oxidoreductase</fullName>
        <ecNumber evidence="4">1.1.99.28</ecNumber>
    </submittedName>
</protein>
<dbReference type="GO" id="GO:0047061">
    <property type="term" value="F:glucose-fructose oxidoreductase activity"/>
    <property type="evidence" value="ECO:0007669"/>
    <property type="project" value="UniProtKB-EC"/>
</dbReference>
<feature type="domain" description="GFO/IDH/MocA-like oxidoreductase" evidence="3">
    <location>
        <begin position="52"/>
        <end position="184"/>
    </location>
</feature>
<dbReference type="Pfam" id="PF01408">
    <property type="entry name" value="GFO_IDH_MocA"/>
    <property type="match status" value="1"/>
</dbReference>
<dbReference type="SUPFAM" id="SSF51735">
    <property type="entry name" value="NAD(P)-binding Rossmann-fold domains"/>
    <property type="match status" value="1"/>
</dbReference>
<dbReference type="InterPro" id="IPR036291">
    <property type="entry name" value="NAD(P)-bd_dom_sf"/>
</dbReference>
<dbReference type="PANTHER" id="PTHR43818">
    <property type="entry name" value="BCDNA.GH03377"/>
    <property type="match status" value="1"/>
</dbReference>
<dbReference type="EMBL" id="VSSQ01043088">
    <property type="protein sequence ID" value="MPM96737.1"/>
    <property type="molecule type" value="Genomic_DNA"/>
</dbReference>
<sequence length="267" mass="29558">MTIDALNHGKHVLCEKPMAISLAECEEMFAVAKKSGKRLLIDHNQRLTPAHMKAKEIIASGELGRVISFSATFGHRGPEMWSADKSSNTWFFKKNAAAFGSMADLGIHKIDLMRFLIGADVKNVFSRLATLDKKFPDGTPIEVDDNSVEILTFENGALGTVTTSWTHYGEECNASTLYCEKGTLKLYHDPRYSLQIVYADGTKVNYELDRIQTNEDKQQQSSGAIDLFVESILTGKPSVLDAEDIVKSMRVVFACLESAESGRIVDL</sequence>
<dbReference type="InterPro" id="IPR055170">
    <property type="entry name" value="GFO_IDH_MocA-like_dom"/>
</dbReference>
<dbReference type="AlphaFoldDB" id="A0A645E4T4"/>
<organism evidence="4">
    <name type="scientific">bioreactor metagenome</name>
    <dbReference type="NCBI Taxonomy" id="1076179"/>
    <lineage>
        <taxon>unclassified sequences</taxon>
        <taxon>metagenomes</taxon>
        <taxon>ecological metagenomes</taxon>
    </lineage>
</organism>
<evidence type="ECO:0000259" key="3">
    <source>
        <dbReference type="Pfam" id="PF22725"/>
    </source>
</evidence>
<keyword evidence="1 4" id="KW-0560">Oxidoreductase</keyword>
<feature type="domain" description="Gfo/Idh/MocA-like oxidoreductase N-terminal" evidence="2">
    <location>
        <begin position="1"/>
        <end position="43"/>
    </location>
</feature>
<dbReference type="Gene3D" id="3.30.360.10">
    <property type="entry name" value="Dihydrodipicolinate Reductase, domain 2"/>
    <property type="match status" value="1"/>
</dbReference>
<dbReference type="Pfam" id="PF22725">
    <property type="entry name" value="GFO_IDH_MocA_C3"/>
    <property type="match status" value="1"/>
</dbReference>
<dbReference type="InterPro" id="IPR000683">
    <property type="entry name" value="Gfo/Idh/MocA-like_OxRdtase_N"/>
</dbReference>
<dbReference type="EC" id="1.1.99.28" evidence="4"/>
<gene>
    <name evidence="4" type="primary">gfo_13</name>
    <name evidence="4" type="ORF">SDC9_143902</name>
</gene>
<name>A0A645E4T4_9ZZZZ</name>
<evidence type="ECO:0000256" key="1">
    <source>
        <dbReference type="ARBA" id="ARBA00023002"/>
    </source>
</evidence>
<comment type="caution">
    <text evidence="4">The sequence shown here is derived from an EMBL/GenBank/DDBJ whole genome shotgun (WGS) entry which is preliminary data.</text>
</comment>
<dbReference type="InterPro" id="IPR050463">
    <property type="entry name" value="Gfo/Idh/MocA_oxidrdct_glycsds"/>
</dbReference>
<dbReference type="GO" id="GO:0000166">
    <property type="term" value="F:nucleotide binding"/>
    <property type="evidence" value="ECO:0007669"/>
    <property type="project" value="InterPro"/>
</dbReference>
<accession>A0A645E4T4</accession>
<dbReference type="SUPFAM" id="SSF55347">
    <property type="entry name" value="Glyceraldehyde-3-phosphate dehydrogenase-like, C-terminal domain"/>
    <property type="match status" value="1"/>
</dbReference>
<evidence type="ECO:0000259" key="2">
    <source>
        <dbReference type="Pfam" id="PF01408"/>
    </source>
</evidence>
<dbReference type="Gene3D" id="3.40.50.720">
    <property type="entry name" value="NAD(P)-binding Rossmann-like Domain"/>
    <property type="match status" value="1"/>
</dbReference>
<proteinExistence type="predicted"/>
<reference evidence="4" key="1">
    <citation type="submission" date="2019-08" db="EMBL/GenBank/DDBJ databases">
        <authorList>
            <person name="Kucharzyk K."/>
            <person name="Murdoch R.W."/>
            <person name="Higgins S."/>
            <person name="Loffler F."/>
        </authorList>
    </citation>
    <scope>NUCLEOTIDE SEQUENCE</scope>
</reference>